<gene>
    <name evidence="2" type="ORF">QJS10_CPB14g00306</name>
</gene>
<evidence type="ECO:0000313" key="3">
    <source>
        <dbReference type="Proteomes" id="UP001180020"/>
    </source>
</evidence>
<accession>A0AAV9DDF7</accession>
<reference evidence="2" key="2">
    <citation type="submission" date="2023-06" db="EMBL/GenBank/DDBJ databases">
        <authorList>
            <person name="Ma L."/>
            <person name="Liu K.-W."/>
            <person name="Li Z."/>
            <person name="Hsiao Y.-Y."/>
            <person name="Qi Y."/>
            <person name="Fu T."/>
            <person name="Tang G."/>
            <person name="Zhang D."/>
            <person name="Sun W.-H."/>
            <person name="Liu D.-K."/>
            <person name="Li Y."/>
            <person name="Chen G.-Z."/>
            <person name="Liu X.-D."/>
            <person name="Liao X.-Y."/>
            <person name="Jiang Y.-T."/>
            <person name="Yu X."/>
            <person name="Hao Y."/>
            <person name="Huang J."/>
            <person name="Zhao X.-W."/>
            <person name="Ke S."/>
            <person name="Chen Y.-Y."/>
            <person name="Wu W.-L."/>
            <person name="Hsu J.-L."/>
            <person name="Lin Y.-F."/>
            <person name="Huang M.-D."/>
            <person name="Li C.-Y."/>
            <person name="Huang L."/>
            <person name="Wang Z.-W."/>
            <person name="Zhao X."/>
            <person name="Zhong W.-Y."/>
            <person name="Peng D.-H."/>
            <person name="Ahmad S."/>
            <person name="Lan S."/>
            <person name="Zhang J.-S."/>
            <person name="Tsai W.-C."/>
            <person name="Van De Peer Y."/>
            <person name="Liu Z.-J."/>
        </authorList>
    </citation>
    <scope>NUCLEOTIDE SEQUENCE</scope>
    <source>
        <strain evidence="2">CP</strain>
        <tissue evidence="2">Leaves</tissue>
    </source>
</reference>
<proteinExistence type="predicted"/>
<protein>
    <submittedName>
        <fullName evidence="2">Uncharacterized protein</fullName>
    </submittedName>
</protein>
<sequence length="156" mass="17287">MSLMIDNTKMDVSTFNETPENPTNGADPFQVDHQDVAVVPNSTSSEDFTFEELLSKLRQIVCPRPTWSDTDDNSDVDDSTSYHSIDNQWGDNGDGGDSEVYESDMNLVQKEQAILPFETMKNEFEILASAPTQEPNHSSHDQEAPASDSHTACLEA</sequence>
<comment type="caution">
    <text evidence="2">The sequence shown here is derived from an EMBL/GenBank/DDBJ whole genome shotgun (WGS) entry which is preliminary data.</text>
</comment>
<feature type="region of interest" description="Disordered" evidence="1">
    <location>
        <begin position="128"/>
        <end position="156"/>
    </location>
</feature>
<evidence type="ECO:0000313" key="2">
    <source>
        <dbReference type="EMBL" id="KAK1298944.1"/>
    </source>
</evidence>
<dbReference type="EMBL" id="JAUJYO010000014">
    <property type="protein sequence ID" value="KAK1298944.1"/>
    <property type="molecule type" value="Genomic_DNA"/>
</dbReference>
<dbReference type="Proteomes" id="UP001180020">
    <property type="component" value="Unassembled WGS sequence"/>
</dbReference>
<feature type="compositionally biased region" description="Acidic residues" evidence="1">
    <location>
        <begin position="69"/>
        <end position="78"/>
    </location>
</feature>
<dbReference type="AlphaFoldDB" id="A0AAV9DDF7"/>
<evidence type="ECO:0000256" key="1">
    <source>
        <dbReference type="SAM" id="MobiDB-lite"/>
    </source>
</evidence>
<organism evidence="2 3">
    <name type="scientific">Acorus calamus</name>
    <name type="common">Sweet flag</name>
    <dbReference type="NCBI Taxonomy" id="4465"/>
    <lineage>
        <taxon>Eukaryota</taxon>
        <taxon>Viridiplantae</taxon>
        <taxon>Streptophyta</taxon>
        <taxon>Embryophyta</taxon>
        <taxon>Tracheophyta</taxon>
        <taxon>Spermatophyta</taxon>
        <taxon>Magnoliopsida</taxon>
        <taxon>Liliopsida</taxon>
        <taxon>Acoraceae</taxon>
        <taxon>Acorus</taxon>
    </lineage>
</organism>
<feature type="region of interest" description="Disordered" evidence="1">
    <location>
        <begin position="64"/>
        <end position="98"/>
    </location>
</feature>
<name>A0AAV9DDF7_ACOCL</name>
<reference evidence="2" key="1">
    <citation type="journal article" date="2023" name="Nat. Commun.">
        <title>Diploid and tetraploid genomes of Acorus and the evolution of monocots.</title>
        <authorList>
            <person name="Ma L."/>
            <person name="Liu K.W."/>
            <person name="Li Z."/>
            <person name="Hsiao Y.Y."/>
            <person name="Qi Y."/>
            <person name="Fu T."/>
            <person name="Tang G.D."/>
            <person name="Zhang D."/>
            <person name="Sun W.H."/>
            <person name="Liu D.K."/>
            <person name="Li Y."/>
            <person name="Chen G.Z."/>
            <person name="Liu X.D."/>
            <person name="Liao X.Y."/>
            <person name="Jiang Y.T."/>
            <person name="Yu X."/>
            <person name="Hao Y."/>
            <person name="Huang J."/>
            <person name="Zhao X.W."/>
            <person name="Ke S."/>
            <person name="Chen Y.Y."/>
            <person name="Wu W.L."/>
            <person name="Hsu J.L."/>
            <person name="Lin Y.F."/>
            <person name="Huang M.D."/>
            <person name="Li C.Y."/>
            <person name="Huang L."/>
            <person name="Wang Z.W."/>
            <person name="Zhao X."/>
            <person name="Zhong W.Y."/>
            <person name="Peng D.H."/>
            <person name="Ahmad S."/>
            <person name="Lan S."/>
            <person name="Zhang J.S."/>
            <person name="Tsai W.C."/>
            <person name="Van de Peer Y."/>
            <person name="Liu Z.J."/>
        </authorList>
    </citation>
    <scope>NUCLEOTIDE SEQUENCE</scope>
    <source>
        <strain evidence="2">CP</strain>
    </source>
</reference>
<keyword evidence="3" id="KW-1185">Reference proteome</keyword>